<keyword evidence="3" id="KW-1185">Reference proteome</keyword>
<name>A0A1M4YJC3_STRHI</name>
<gene>
    <name evidence="2" type="ORF">SAMN05444320_102380</name>
</gene>
<feature type="region of interest" description="Disordered" evidence="1">
    <location>
        <begin position="1"/>
        <end position="31"/>
    </location>
</feature>
<organism evidence="2 3">
    <name type="scientific">Streptoalloteichus hindustanus</name>
    <dbReference type="NCBI Taxonomy" id="2017"/>
    <lineage>
        <taxon>Bacteria</taxon>
        <taxon>Bacillati</taxon>
        <taxon>Actinomycetota</taxon>
        <taxon>Actinomycetes</taxon>
        <taxon>Pseudonocardiales</taxon>
        <taxon>Pseudonocardiaceae</taxon>
        <taxon>Streptoalloteichus</taxon>
    </lineage>
</organism>
<dbReference type="STRING" id="2017.SAMN05444320_102380"/>
<evidence type="ECO:0000313" key="2">
    <source>
        <dbReference type="EMBL" id="SHF05839.1"/>
    </source>
</evidence>
<evidence type="ECO:0000313" key="3">
    <source>
        <dbReference type="Proteomes" id="UP000184501"/>
    </source>
</evidence>
<protein>
    <submittedName>
        <fullName evidence="2">Uncharacterized protein</fullName>
    </submittedName>
</protein>
<accession>A0A1M4YJC3</accession>
<evidence type="ECO:0000256" key="1">
    <source>
        <dbReference type="SAM" id="MobiDB-lite"/>
    </source>
</evidence>
<proteinExistence type="predicted"/>
<reference evidence="2 3" key="1">
    <citation type="submission" date="2016-11" db="EMBL/GenBank/DDBJ databases">
        <authorList>
            <person name="Jaros S."/>
            <person name="Januszkiewicz K."/>
            <person name="Wedrychowicz H."/>
        </authorList>
    </citation>
    <scope>NUCLEOTIDE SEQUENCE [LARGE SCALE GENOMIC DNA]</scope>
    <source>
        <strain evidence="2 3">DSM 44523</strain>
    </source>
</reference>
<dbReference type="AlphaFoldDB" id="A0A1M4YJC3"/>
<dbReference type="Proteomes" id="UP000184501">
    <property type="component" value="Unassembled WGS sequence"/>
</dbReference>
<feature type="compositionally biased region" description="Basic and acidic residues" evidence="1">
    <location>
        <begin position="13"/>
        <end position="31"/>
    </location>
</feature>
<dbReference type="EMBL" id="FQVN01000002">
    <property type="protein sequence ID" value="SHF05839.1"/>
    <property type="molecule type" value="Genomic_DNA"/>
</dbReference>
<sequence length="31" mass="3339">MVTQITTWPALAGRDDGPADGREDGQKKVPQ</sequence>